<proteinExistence type="predicted"/>
<dbReference type="Gene3D" id="2.40.10.120">
    <property type="match status" value="1"/>
</dbReference>
<sequence length="468" mass="52524">MIFLCCAGDIVLFSSSGIAIECTMNATKFLTSASLVRALKKNNQGKQHNNLKIEVCHEGKVASGFLERYDLRLEIAIVKINSSFGVRAVFLHHWTQFMPYCDVVSLGCDTSGKLMVTTGKLTRGPSRSKESEYLMFSSCKLSEVWEGGPLFSYDGKFVGMNLVPSMKKSFFLPASLIIERLQYFRTSQERDVFAAWVKDLKTVRCSQQGSSRSVRLSQSNWHALLLTVSFFFVSGHPLQMIKIMCSGGTRIFACSGIFIDWDGKCQDNECQTILTSASLVRNPEYPYDGEDDIIEGLKIEVLLPRNERREGTLIHYNLHYNVALVSVQEFCTDPQAIFKHGSALWSSKLVAAVGRCFTSSDLMASRGKLVPWSGPFDCERLHYSTCQITKVGIGGPLFDYDGNFMGMNFYDPKVGTPFLSSDDIIDILDCFKTRYVQISFCQFNCLSVKSSELSFLLAPRVACIFYFI</sequence>
<dbReference type="SUPFAM" id="SSF50494">
    <property type="entry name" value="Trypsin-like serine proteases"/>
    <property type="match status" value="2"/>
</dbReference>
<dbReference type="Pfam" id="PF13365">
    <property type="entry name" value="Trypsin_2"/>
    <property type="match status" value="2"/>
</dbReference>
<reference evidence="1" key="1">
    <citation type="submission" date="2020-07" db="EMBL/GenBank/DDBJ databases">
        <title>Genome sequence and genetic diversity analysis of an under-domesticated orphan crop, white fonio (Digitaria exilis).</title>
        <authorList>
            <person name="Bennetzen J.L."/>
            <person name="Chen S."/>
            <person name="Ma X."/>
            <person name="Wang X."/>
            <person name="Yssel A.E.J."/>
            <person name="Chaluvadi S.R."/>
            <person name="Johnson M."/>
            <person name="Gangashetty P."/>
            <person name="Hamidou F."/>
            <person name="Sanogo M.D."/>
            <person name="Zwaenepoel A."/>
            <person name="Wallace J."/>
            <person name="Van De Peer Y."/>
            <person name="Van Deynze A."/>
        </authorList>
    </citation>
    <scope>NUCLEOTIDE SEQUENCE</scope>
    <source>
        <tissue evidence="1">Leaves</tissue>
    </source>
</reference>
<dbReference type="PANTHER" id="PTHR18868:SF51">
    <property type="entry name" value="PROTEASE DO-LIKE 14"/>
    <property type="match status" value="1"/>
</dbReference>
<evidence type="ECO:0000313" key="2">
    <source>
        <dbReference type="Proteomes" id="UP000636709"/>
    </source>
</evidence>
<dbReference type="EMBL" id="JACEFO010001901">
    <property type="protein sequence ID" value="KAF8694758.1"/>
    <property type="molecule type" value="Genomic_DNA"/>
</dbReference>
<dbReference type="PANTHER" id="PTHR18868">
    <property type="entry name" value="OS07G0665300 PROTEIN-RELATED"/>
    <property type="match status" value="1"/>
</dbReference>
<evidence type="ECO:0000313" key="1">
    <source>
        <dbReference type="EMBL" id="KAF8694758.1"/>
    </source>
</evidence>
<keyword evidence="2" id="KW-1185">Reference proteome</keyword>
<dbReference type="AlphaFoldDB" id="A0A835EGR5"/>
<protein>
    <submittedName>
        <fullName evidence="1">Uncharacterized protein</fullName>
    </submittedName>
</protein>
<organism evidence="1 2">
    <name type="scientific">Digitaria exilis</name>
    <dbReference type="NCBI Taxonomy" id="1010633"/>
    <lineage>
        <taxon>Eukaryota</taxon>
        <taxon>Viridiplantae</taxon>
        <taxon>Streptophyta</taxon>
        <taxon>Embryophyta</taxon>
        <taxon>Tracheophyta</taxon>
        <taxon>Spermatophyta</taxon>
        <taxon>Magnoliopsida</taxon>
        <taxon>Liliopsida</taxon>
        <taxon>Poales</taxon>
        <taxon>Poaceae</taxon>
        <taxon>PACMAD clade</taxon>
        <taxon>Panicoideae</taxon>
        <taxon>Panicodae</taxon>
        <taxon>Paniceae</taxon>
        <taxon>Anthephorinae</taxon>
        <taxon>Digitaria</taxon>
    </lineage>
</organism>
<comment type="caution">
    <text evidence="1">The sequence shown here is derived from an EMBL/GenBank/DDBJ whole genome shotgun (WGS) entry which is preliminary data.</text>
</comment>
<name>A0A835EGR5_9POAL</name>
<dbReference type="OrthoDB" id="618521at2759"/>
<gene>
    <name evidence="1" type="ORF">HU200_037844</name>
</gene>
<dbReference type="Proteomes" id="UP000636709">
    <property type="component" value="Unassembled WGS sequence"/>
</dbReference>
<accession>A0A835EGR5</accession>
<dbReference type="InterPro" id="IPR009003">
    <property type="entry name" value="Peptidase_S1_PA"/>
</dbReference>